<evidence type="ECO:0000259" key="1">
    <source>
        <dbReference type="Pfam" id="PF00561"/>
    </source>
</evidence>
<dbReference type="AlphaFoldDB" id="A0A3N1CQ90"/>
<dbReference type="InterPro" id="IPR000073">
    <property type="entry name" value="AB_hydrolase_1"/>
</dbReference>
<proteinExistence type="predicted"/>
<organism evidence="2 3">
    <name type="scientific">Actinocorallia herbida</name>
    <dbReference type="NCBI Taxonomy" id="58109"/>
    <lineage>
        <taxon>Bacteria</taxon>
        <taxon>Bacillati</taxon>
        <taxon>Actinomycetota</taxon>
        <taxon>Actinomycetes</taxon>
        <taxon>Streptosporangiales</taxon>
        <taxon>Thermomonosporaceae</taxon>
        <taxon>Actinocorallia</taxon>
    </lineage>
</organism>
<keyword evidence="3" id="KW-1185">Reference proteome</keyword>
<dbReference type="SUPFAM" id="SSF53474">
    <property type="entry name" value="alpha/beta-Hydrolases"/>
    <property type="match status" value="1"/>
</dbReference>
<feature type="domain" description="AB hydrolase-1" evidence="1">
    <location>
        <begin position="23"/>
        <end position="149"/>
    </location>
</feature>
<dbReference type="InterPro" id="IPR050266">
    <property type="entry name" value="AB_hydrolase_sf"/>
</dbReference>
<dbReference type="Gene3D" id="3.40.50.1820">
    <property type="entry name" value="alpha/beta hydrolase"/>
    <property type="match status" value="1"/>
</dbReference>
<name>A0A3N1CQ90_9ACTN</name>
<dbReference type="RefSeq" id="WP_123662684.1">
    <property type="nucleotide sequence ID" value="NZ_RJKE01000001.1"/>
</dbReference>
<dbReference type="Proteomes" id="UP000272400">
    <property type="component" value="Unassembled WGS sequence"/>
</dbReference>
<dbReference type="EMBL" id="RJKE01000001">
    <property type="protein sequence ID" value="ROO83480.1"/>
    <property type="molecule type" value="Genomic_DNA"/>
</dbReference>
<dbReference type="GO" id="GO:0016020">
    <property type="term" value="C:membrane"/>
    <property type="evidence" value="ECO:0007669"/>
    <property type="project" value="TreeGrafter"/>
</dbReference>
<dbReference type="InterPro" id="IPR029058">
    <property type="entry name" value="AB_hydrolase_fold"/>
</dbReference>
<dbReference type="PANTHER" id="PTHR43798">
    <property type="entry name" value="MONOACYLGLYCEROL LIPASE"/>
    <property type="match status" value="1"/>
</dbReference>
<dbReference type="PRINTS" id="PR00111">
    <property type="entry name" value="ABHYDROLASE"/>
</dbReference>
<dbReference type="OrthoDB" id="9785847at2"/>
<dbReference type="GO" id="GO:0003824">
    <property type="term" value="F:catalytic activity"/>
    <property type="evidence" value="ECO:0007669"/>
    <property type="project" value="UniProtKB-ARBA"/>
</dbReference>
<evidence type="ECO:0000313" key="2">
    <source>
        <dbReference type="EMBL" id="ROO83480.1"/>
    </source>
</evidence>
<comment type="caution">
    <text evidence="2">The sequence shown here is derived from an EMBL/GenBank/DDBJ whole genome shotgun (WGS) entry which is preliminary data.</text>
</comment>
<accession>A0A3N1CQ90</accession>
<reference evidence="2 3" key="1">
    <citation type="submission" date="2018-11" db="EMBL/GenBank/DDBJ databases">
        <title>Sequencing the genomes of 1000 actinobacteria strains.</title>
        <authorList>
            <person name="Klenk H.-P."/>
        </authorList>
    </citation>
    <scope>NUCLEOTIDE SEQUENCE [LARGE SCALE GENOMIC DNA]</scope>
    <source>
        <strain evidence="2 3">DSM 44254</strain>
    </source>
</reference>
<gene>
    <name evidence="2" type="ORF">EDD29_0983</name>
</gene>
<sequence length="273" mass="29777">MPFAEVRDVRLFYTDDGPRDADVLLLVHGMGADSHDWVWHLPDLAGDFRVIAPDLRGHGYSSVPDKGNVPREMAEDLAALLGRLGVARVVAVGHSLGGQVVSVLAVEHPELVRGVVAVDPGYGLREDIAAFMSGYADGLRTNAHETALAMDSTLYTPASPPSIKAWHERKLLGTAPHVLAEVFAALFVADGQFGVRPQSAAYLAGRTQPVLSLWADPERAAWERDALGAETHVFPGNGHRLHEERPAEFLHVLRTWLAQLTRRERRAAKADKT</sequence>
<evidence type="ECO:0000313" key="3">
    <source>
        <dbReference type="Proteomes" id="UP000272400"/>
    </source>
</evidence>
<dbReference type="Pfam" id="PF00561">
    <property type="entry name" value="Abhydrolase_1"/>
    <property type="match status" value="1"/>
</dbReference>
<protein>
    <submittedName>
        <fullName evidence="2">Pimeloyl-ACP methyl ester carboxylesterase</fullName>
    </submittedName>
</protein>
<dbReference type="PANTHER" id="PTHR43798:SF33">
    <property type="entry name" value="HYDROLASE, PUTATIVE (AFU_ORTHOLOGUE AFUA_2G14860)-RELATED"/>
    <property type="match status" value="1"/>
</dbReference>